<dbReference type="GeneID" id="90967430"/>
<evidence type="ECO:0000313" key="3">
    <source>
        <dbReference type="Proteomes" id="UP000510686"/>
    </source>
</evidence>
<dbReference type="RefSeq" id="XP_065985669.1">
    <property type="nucleotide sequence ID" value="XM_066129615.1"/>
</dbReference>
<accession>A0A7D5YKR7</accession>
<dbReference type="AlphaFoldDB" id="A0A7D5YKR7"/>
<sequence>MAILTGLAVKADDTENNSRAALGIAVETRRANRTAASVKSGSSNGSTRKESGDSEELHVEMW</sequence>
<protein>
    <submittedName>
        <fullName evidence="2">Uncharacterized protein</fullName>
    </submittedName>
</protein>
<feature type="compositionally biased region" description="Basic and acidic residues" evidence="1">
    <location>
        <begin position="47"/>
        <end position="62"/>
    </location>
</feature>
<dbReference type="EMBL" id="CP058932">
    <property type="protein sequence ID" value="QLI63900.1"/>
    <property type="molecule type" value="Genomic_DNA"/>
</dbReference>
<reference evidence="2 3" key="1">
    <citation type="submission" date="2020-07" db="EMBL/GenBank/DDBJ databases">
        <title>Telomere length de novo assembly of all 7 chromosomes of the fungus, Metarhizium brunneum, using a novel assembly pipeline.</title>
        <authorList>
            <person name="Saud z."/>
            <person name="Kortsinoglou A."/>
            <person name="Kouvelis V.N."/>
            <person name="Butt T.M."/>
        </authorList>
    </citation>
    <scope>NUCLEOTIDE SEQUENCE [LARGE SCALE GENOMIC DNA]</scope>
    <source>
        <strain evidence="2 3">4556</strain>
    </source>
</reference>
<evidence type="ECO:0000313" key="2">
    <source>
        <dbReference type="EMBL" id="QLI63900.1"/>
    </source>
</evidence>
<dbReference type="Proteomes" id="UP000510686">
    <property type="component" value="Chromosome 1"/>
</dbReference>
<gene>
    <name evidence="2" type="ORF">G6M90_00g006620</name>
</gene>
<feature type="compositionally biased region" description="Polar residues" evidence="1">
    <location>
        <begin position="34"/>
        <end position="46"/>
    </location>
</feature>
<keyword evidence="3" id="KW-1185">Reference proteome</keyword>
<organism evidence="2 3">
    <name type="scientific">Metarhizium brunneum</name>
    <dbReference type="NCBI Taxonomy" id="500148"/>
    <lineage>
        <taxon>Eukaryota</taxon>
        <taxon>Fungi</taxon>
        <taxon>Dikarya</taxon>
        <taxon>Ascomycota</taxon>
        <taxon>Pezizomycotina</taxon>
        <taxon>Sordariomycetes</taxon>
        <taxon>Hypocreomycetidae</taxon>
        <taxon>Hypocreales</taxon>
        <taxon>Clavicipitaceae</taxon>
        <taxon>Metarhizium</taxon>
    </lineage>
</organism>
<proteinExistence type="predicted"/>
<evidence type="ECO:0000256" key="1">
    <source>
        <dbReference type="SAM" id="MobiDB-lite"/>
    </source>
</evidence>
<dbReference type="KEGG" id="mbrn:90967430"/>
<feature type="region of interest" description="Disordered" evidence="1">
    <location>
        <begin position="30"/>
        <end position="62"/>
    </location>
</feature>
<name>A0A7D5YKR7_9HYPO</name>